<evidence type="ECO:0000256" key="1">
    <source>
        <dbReference type="SAM" id="MobiDB-lite"/>
    </source>
</evidence>
<sequence length="128" mass="14267">MEEDEYYEIHSRNSERNLRLSALQNVGKPATSSLAKDSVEKKPTKTLLTPPSPPPRRLLNNARNAKALDFSPVRTVSSSEWPLCNESFLKNSVSIHAEDTTTGSGRPSMDSGISEKQSETDEKFMTRL</sequence>
<dbReference type="AlphaFoldDB" id="A0AAD5N3L1"/>
<comment type="caution">
    <text evidence="2">The sequence shown here is derived from an EMBL/GenBank/DDBJ whole genome shotgun (WGS) entry which is preliminary data.</text>
</comment>
<dbReference type="Proteomes" id="UP001196413">
    <property type="component" value="Unassembled WGS sequence"/>
</dbReference>
<feature type="region of interest" description="Disordered" evidence="1">
    <location>
        <begin position="25"/>
        <end position="59"/>
    </location>
</feature>
<accession>A0AAD5N3L1</accession>
<feature type="region of interest" description="Disordered" evidence="1">
    <location>
        <begin position="98"/>
        <end position="128"/>
    </location>
</feature>
<protein>
    <submittedName>
        <fullName evidence="2">Uncharacterized protein</fullName>
    </submittedName>
</protein>
<dbReference type="EMBL" id="JAHQIW010003651">
    <property type="protein sequence ID" value="KAJ1359596.1"/>
    <property type="molecule type" value="Genomic_DNA"/>
</dbReference>
<proteinExistence type="predicted"/>
<reference evidence="2" key="1">
    <citation type="submission" date="2021-06" db="EMBL/GenBank/DDBJ databases">
        <title>Parelaphostrongylus tenuis whole genome reference sequence.</title>
        <authorList>
            <person name="Garwood T.J."/>
            <person name="Larsen P.A."/>
            <person name="Fountain-Jones N.M."/>
            <person name="Garbe J.R."/>
            <person name="Macchietto M.G."/>
            <person name="Kania S.A."/>
            <person name="Gerhold R.W."/>
            <person name="Richards J.E."/>
            <person name="Wolf T.M."/>
        </authorList>
    </citation>
    <scope>NUCLEOTIDE SEQUENCE</scope>
    <source>
        <strain evidence="2">MNPRO001-30</strain>
        <tissue evidence="2">Meninges</tissue>
    </source>
</reference>
<evidence type="ECO:0000313" key="2">
    <source>
        <dbReference type="EMBL" id="KAJ1359596.1"/>
    </source>
</evidence>
<name>A0AAD5N3L1_PARTN</name>
<organism evidence="2 3">
    <name type="scientific">Parelaphostrongylus tenuis</name>
    <name type="common">Meningeal worm</name>
    <dbReference type="NCBI Taxonomy" id="148309"/>
    <lineage>
        <taxon>Eukaryota</taxon>
        <taxon>Metazoa</taxon>
        <taxon>Ecdysozoa</taxon>
        <taxon>Nematoda</taxon>
        <taxon>Chromadorea</taxon>
        <taxon>Rhabditida</taxon>
        <taxon>Rhabditina</taxon>
        <taxon>Rhabditomorpha</taxon>
        <taxon>Strongyloidea</taxon>
        <taxon>Metastrongylidae</taxon>
        <taxon>Parelaphostrongylus</taxon>
    </lineage>
</organism>
<feature type="compositionally biased region" description="Basic and acidic residues" evidence="1">
    <location>
        <begin position="116"/>
        <end position="128"/>
    </location>
</feature>
<evidence type="ECO:0000313" key="3">
    <source>
        <dbReference type="Proteomes" id="UP001196413"/>
    </source>
</evidence>
<gene>
    <name evidence="2" type="ORF">KIN20_018366</name>
</gene>
<keyword evidence="3" id="KW-1185">Reference proteome</keyword>